<dbReference type="InterPro" id="IPR036397">
    <property type="entry name" value="RNaseH_sf"/>
</dbReference>
<reference evidence="1" key="2">
    <citation type="submission" date="2022-06" db="UniProtKB">
        <authorList>
            <consortium name="EnsemblMetazoa"/>
        </authorList>
    </citation>
    <scope>IDENTIFICATION</scope>
    <source>
        <strain evidence="1">DF5081</strain>
    </source>
</reference>
<sequence length="160" mass="18404">MSKYVNKEHTDWDTILPFTTFSYNNTVHSTTGETPFFMVFGRDPTFTIDRIIDPTPSARKTDIGWFKESLTTTLRDVWKQAAVHSREAQANYQKKANEGAAGSGIRPGDRVMYRDFSNHKGLSRKLVLPWTGDYRVVEVNPPKQLFMTGKIRKNRRESSI</sequence>
<dbReference type="PANTHER" id="PTHR47266">
    <property type="entry name" value="ENDONUCLEASE-RELATED"/>
    <property type="match status" value="1"/>
</dbReference>
<evidence type="ECO:0000313" key="1">
    <source>
        <dbReference type="EnsemblMetazoa" id="CJA02445.1"/>
    </source>
</evidence>
<keyword evidence="2" id="KW-1185">Reference proteome</keyword>
<dbReference type="InterPro" id="IPR052160">
    <property type="entry name" value="Gypsy_RT_Integrase-like"/>
</dbReference>
<proteinExistence type="predicted"/>
<evidence type="ECO:0008006" key="3">
    <source>
        <dbReference type="Google" id="ProtNLM"/>
    </source>
</evidence>
<dbReference type="Gene3D" id="3.30.420.10">
    <property type="entry name" value="Ribonuclease H-like superfamily/Ribonuclease H"/>
    <property type="match status" value="1"/>
</dbReference>
<name>A0A8R1DHP4_CAEJA</name>
<evidence type="ECO:0000313" key="2">
    <source>
        <dbReference type="Proteomes" id="UP000005237"/>
    </source>
</evidence>
<accession>A0A8R1DHP4</accession>
<dbReference type="EnsemblMetazoa" id="CJA02445.1">
    <property type="protein sequence ID" value="CJA02445.1"/>
    <property type="gene ID" value="WBGene00121650"/>
</dbReference>
<reference evidence="2" key="1">
    <citation type="submission" date="2010-08" db="EMBL/GenBank/DDBJ databases">
        <authorList>
            <consortium name="Caenorhabditis japonica Sequencing Consortium"/>
            <person name="Wilson R.K."/>
        </authorList>
    </citation>
    <scope>NUCLEOTIDE SEQUENCE [LARGE SCALE GENOMIC DNA]</scope>
    <source>
        <strain evidence="2">DF5081</strain>
    </source>
</reference>
<protein>
    <recommendedName>
        <fullName evidence="3">Integrase catalytic domain-containing protein</fullName>
    </recommendedName>
</protein>
<dbReference type="AlphaFoldDB" id="A0A8R1DHP4"/>
<dbReference type="Proteomes" id="UP000005237">
    <property type="component" value="Unassembled WGS sequence"/>
</dbReference>
<organism evidence="1 2">
    <name type="scientific">Caenorhabditis japonica</name>
    <dbReference type="NCBI Taxonomy" id="281687"/>
    <lineage>
        <taxon>Eukaryota</taxon>
        <taxon>Metazoa</taxon>
        <taxon>Ecdysozoa</taxon>
        <taxon>Nematoda</taxon>
        <taxon>Chromadorea</taxon>
        <taxon>Rhabditida</taxon>
        <taxon>Rhabditina</taxon>
        <taxon>Rhabditomorpha</taxon>
        <taxon>Rhabditoidea</taxon>
        <taxon>Rhabditidae</taxon>
        <taxon>Peloderinae</taxon>
        <taxon>Caenorhabditis</taxon>
    </lineage>
</organism>
<dbReference type="GO" id="GO:0003676">
    <property type="term" value="F:nucleic acid binding"/>
    <property type="evidence" value="ECO:0007669"/>
    <property type="project" value="InterPro"/>
</dbReference>